<sequence>MMYLMLDVQSTNDIENCSQLNAWVNVNNHAEAMEILHQELSQEGWALTNIIESIATDESDYFPPCPSLNAYNQAKQELLALRFL</sequence>
<dbReference type="EMBL" id="UOFF01000175">
    <property type="protein sequence ID" value="VAW56084.1"/>
    <property type="molecule type" value="Genomic_DNA"/>
</dbReference>
<organism evidence="1">
    <name type="scientific">hydrothermal vent metagenome</name>
    <dbReference type="NCBI Taxonomy" id="652676"/>
    <lineage>
        <taxon>unclassified sequences</taxon>
        <taxon>metagenomes</taxon>
        <taxon>ecological metagenomes</taxon>
    </lineage>
</organism>
<dbReference type="AlphaFoldDB" id="A0A3B0XJA3"/>
<protein>
    <submittedName>
        <fullName evidence="1">Uncharacterized protein</fullName>
    </submittedName>
</protein>
<reference evidence="1" key="1">
    <citation type="submission" date="2018-06" db="EMBL/GenBank/DDBJ databases">
        <authorList>
            <person name="Zhirakovskaya E."/>
        </authorList>
    </citation>
    <scope>NUCLEOTIDE SEQUENCE</scope>
</reference>
<name>A0A3B0XJA3_9ZZZZ</name>
<accession>A0A3B0XJA3</accession>
<proteinExistence type="predicted"/>
<gene>
    <name evidence="1" type="ORF">MNBD_GAMMA07-1632</name>
</gene>
<evidence type="ECO:0000313" key="1">
    <source>
        <dbReference type="EMBL" id="VAW56084.1"/>
    </source>
</evidence>